<evidence type="ECO:0000256" key="1">
    <source>
        <dbReference type="ARBA" id="ARBA00001947"/>
    </source>
</evidence>
<dbReference type="InterPro" id="IPR001930">
    <property type="entry name" value="Peptidase_M1"/>
</dbReference>
<dbReference type="AlphaFoldDB" id="A0AAW1SIQ2"/>
<evidence type="ECO:0000313" key="17">
    <source>
        <dbReference type="Proteomes" id="UP001445335"/>
    </source>
</evidence>
<dbReference type="PRINTS" id="PR00756">
    <property type="entry name" value="ALADIPTASE"/>
</dbReference>
<keyword evidence="6" id="KW-0378">Hydrolase</keyword>
<dbReference type="InterPro" id="IPR014782">
    <property type="entry name" value="Peptidase_M1_dom"/>
</dbReference>
<dbReference type="Pfam" id="PF01433">
    <property type="entry name" value="Peptidase_M1"/>
    <property type="match status" value="1"/>
</dbReference>
<evidence type="ECO:0000256" key="7">
    <source>
        <dbReference type="ARBA" id="ARBA00022833"/>
    </source>
</evidence>
<keyword evidence="8" id="KW-0256">Endoplasmic reticulum</keyword>
<dbReference type="Pfam" id="PF17900">
    <property type="entry name" value="Peptidase_M1_N"/>
    <property type="match status" value="1"/>
</dbReference>
<evidence type="ECO:0000256" key="5">
    <source>
        <dbReference type="ARBA" id="ARBA00022723"/>
    </source>
</evidence>
<proteinExistence type="inferred from homology"/>
<dbReference type="GO" id="GO:0042277">
    <property type="term" value="F:peptide binding"/>
    <property type="evidence" value="ECO:0007669"/>
    <property type="project" value="TreeGrafter"/>
</dbReference>
<dbReference type="InterPro" id="IPR027268">
    <property type="entry name" value="Peptidase_M4/M1_CTD_sf"/>
</dbReference>
<evidence type="ECO:0000259" key="15">
    <source>
        <dbReference type="Pfam" id="PF17900"/>
    </source>
</evidence>
<dbReference type="GO" id="GO:0043171">
    <property type="term" value="P:peptide catabolic process"/>
    <property type="evidence" value="ECO:0007669"/>
    <property type="project" value="TreeGrafter"/>
</dbReference>
<dbReference type="EMBL" id="JALJOU010000002">
    <property type="protein sequence ID" value="KAK9845710.1"/>
    <property type="molecule type" value="Genomic_DNA"/>
</dbReference>
<keyword evidence="7" id="KW-0862">Zinc</keyword>
<dbReference type="GO" id="GO:0016020">
    <property type="term" value="C:membrane"/>
    <property type="evidence" value="ECO:0007669"/>
    <property type="project" value="TreeGrafter"/>
</dbReference>
<accession>A0AAW1SIQ2</accession>
<feature type="region of interest" description="Disordered" evidence="11">
    <location>
        <begin position="68"/>
        <end position="95"/>
    </location>
</feature>
<evidence type="ECO:0000256" key="2">
    <source>
        <dbReference type="ARBA" id="ARBA00004174"/>
    </source>
</evidence>
<evidence type="ECO:0000256" key="6">
    <source>
        <dbReference type="ARBA" id="ARBA00022801"/>
    </source>
</evidence>
<evidence type="ECO:0000256" key="9">
    <source>
        <dbReference type="ARBA" id="ARBA00023049"/>
    </source>
</evidence>
<dbReference type="Proteomes" id="UP001445335">
    <property type="component" value="Unassembled WGS sequence"/>
</dbReference>
<evidence type="ECO:0000256" key="4">
    <source>
        <dbReference type="ARBA" id="ARBA00022670"/>
    </source>
</evidence>
<dbReference type="GO" id="GO:0005737">
    <property type="term" value="C:cytoplasm"/>
    <property type="evidence" value="ECO:0007669"/>
    <property type="project" value="TreeGrafter"/>
</dbReference>
<name>A0AAW1SIQ2_9CHLO</name>
<feature type="domain" description="Aminopeptidase N-like N-terminal" evidence="15">
    <location>
        <begin position="351"/>
        <end position="459"/>
    </location>
</feature>
<gene>
    <name evidence="16" type="ORF">WJX81_000212</name>
</gene>
<protein>
    <recommendedName>
        <fullName evidence="10">Alpha-aminoacylpeptide hydrolase</fullName>
    </recommendedName>
</protein>
<dbReference type="SUPFAM" id="SSF63737">
    <property type="entry name" value="Leukotriene A4 hydrolase N-terminal domain"/>
    <property type="match status" value="1"/>
</dbReference>
<dbReference type="GO" id="GO:0070006">
    <property type="term" value="F:metalloaminopeptidase activity"/>
    <property type="evidence" value="ECO:0007669"/>
    <property type="project" value="TreeGrafter"/>
</dbReference>
<feature type="transmembrane region" description="Helical" evidence="12">
    <location>
        <begin position="108"/>
        <end position="129"/>
    </location>
</feature>
<keyword evidence="4" id="KW-0645">Protease</keyword>
<dbReference type="Pfam" id="PF11838">
    <property type="entry name" value="ERAP1_C"/>
    <property type="match status" value="1"/>
</dbReference>
<feature type="region of interest" description="Disordered" evidence="11">
    <location>
        <begin position="24"/>
        <end position="52"/>
    </location>
</feature>
<comment type="subcellular location">
    <subcellularLocation>
        <location evidence="2">Microsome membrane</location>
        <topology evidence="2">Peripheral membrane protein</topology>
    </subcellularLocation>
</comment>
<dbReference type="GO" id="GO:0005615">
    <property type="term" value="C:extracellular space"/>
    <property type="evidence" value="ECO:0007669"/>
    <property type="project" value="TreeGrafter"/>
</dbReference>
<dbReference type="InterPro" id="IPR024571">
    <property type="entry name" value="ERAP1-like_C_dom"/>
</dbReference>
<reference evidence="16 17" key="1">
    <citation type="journal article" date="2024" name="Nat. Commun.">
        <title>Phylogenomics reveals the evolutionary origins of lichenization in chlorophyte algae.</title>
        <authorList>
            <person name="Puginier C."/>
            <person name="Libourel C."/>
            <person name="Otte J."/>
            <person name="Skaloud P."/>
            <person name="Haon M."/>
            <person name="Grisel S."/>
            <person name="Petersen M."/>
            <person name="Berrin J.G."/>
            <person name="Delaux P.M."/>
            <person name="Dal Grande F."/>
            <person name="Keller J."/>
        </authorList>
    </citation>
    <scope>NUCLEOTIDE SEQUENCE [LARGE SCALE GENOMIC DNA]</scope>
    <source>
        <strain evidence="16 17">SAG 245.80</strain>
    </source>
</reference>
<feature type="domain" description="Peptidase M1 membrane alanine aminopeptidase" evidence="13">
    <location>
        <begin position="498"/>
        <end position="721"/>
    </location>
</feature>
<dbReference type="Gene3D" id="1.10.390.10">
    <property type="entry name" value="Neutral Protease Domain 2"/>
    <property type="match status" value="1"/>
</dbReference>
<keyword evidence="9" id="KW-0482">Metalloprotease</keyword>
<keyword evidence="17" id="KW-1185">Reference proteome</keyword>
<dbReference type="GO" id="GO:0006508">
    <property type="term" value="P:proteolysis"/>
    <property type="evidence" value="ECO:0007669"/>
    <property type="project" value="UniProtKB-KW"/>
</dbReference>
<evidence type="ECO:0000256" key="11">
    <source>
        <dbReference type="SAM" id="MobiDB-lite"/>
    </source>
</evidence>
<comment type="cofactor">
    <cofactor evidence="1">
        <name>Zn(2+)</name>
        <dbReference type="ChEBI" id="CHEBI:29105"/>
    </cofactor>
</comment>
<feature type="domain" description="ERAP1-like C-terminal" evidence="14">
    <location>
        <begin position="875"/>
        <end position="1070"/>
    </location>
</feature>
<comment type="similarity">
    <text evidence="3">Belongs to the peptidase M1 family.</text>
</comment>
<keyword evidence="12" id="KW-0812">Transmembrane</keyword>
<evidence type="ECO:0000313" key="16">
    <source>
        <dbReference type="EMBL" id="KAK9845710.1"/>
    </source>
</evidence>
<evidence type="ECO:0000256" key="8">
    <source>
        <dbReference type="ARBA" id="ARBA00022848"/>
    </source>
</evidence>
<keyword evidence="12" id="KW-1133">Transmembrane helix</keyword>
<evidence type="ECO:0000259" key="13">
    <source>
        <dbReference type="Pfam" id="PF01433"/>
    </source>
</evidence>
<keyword evidence="8" id="KW-0492">Microsome</keyword>
<dbReference type="Gene3D" id="2.60.40.1730">
    <property type="entry name" value="tricorn interacting facor f3 domain"/>
    <property type="match status" value="1"/>
</dbReference>
<dbReference type="PANTHER" id="PTHR11533:SF299">
    <property type="entry name" value="AMINOPEPTIDASE"/>
    <property type="match status" value="1"/>
</dbReference>
<dbReference type="InterPro" id="IPR042097">
    <property type="entry name" value="Aminopeptidase_N-like_N_sf"/>
</dbReference>
<sequence length="1119" mass="115778">MTRPSHFGTAASISPCLEEVDLQNGDAARNGHGSLYATDPGGAAAPGPPRLGFQIAASGRDPQPLVAEYGPRSDAPEWTSATQSRTGARNGKLDRSRRRVAGCGGGRLGALVAAVALILALAIGLGVGISRQNAARAAAAAQAAQVGDARLDALRPAQSPPGTGISGGRYPFETLPGAAAGGAGAPAPAAAPAAGGRAPLAAPAGSAAGPGLASGPESACNFSGWALPTGLAKPEQYNVTLRLEMRHFVPVAAAQLVNASAEYMLDVMRDTSCLVMHGAGLEVARLELTQDYFGQTEGSPWTTCVCGCAGRVTRAGRNCSDVVRRVGPLVPGGLDPQLLVLDLRPTVLPANATAWLRITYTTMLSPPAGAAPLARERGLYQSAAYTLPSARRVAMVVAAQGYARHLLPCFDEPRYKANFVVHVEAPTNATALSTTSATSTRPGNATGTRLTVFARSPVMAPDSLALAIGFVRGRRRVSSVGVNVVAYTAPSAQDYITFSLRVAAQAVAFYTNLTGVQQPLTELSVLVVPGKQGSSAGWGLLLFDEKQFLVRDATAGAHGMWRAAAAVCQGVARQWWGAWVTPATPNQAAVALGPATWAEYKCLSALRPARFSGPALFQMATSPMGEWLGAHEGPRRMALTSDTSTAGVALVPGSDAQGLGVSSGRFPSARVLYGKGGALLGMMEAFWEARKPGAFRDGMQLFLQLKALGSANAEDLLRALLAKLPLPPANGSSLVGPSGAMAIANDVALLAPWFHRAGYPLVTAQRSHAERPDWVVNAGGRGLYRALYTSGRYESLAAALRSVATDRLGDVLEAHAFVDDALALALAGRLAPTTALRVARAAAQAPAAADGAGQYLLLLPLNATAGLRRNGTARDSPSDFLGRLSNGNVLRAAALAGDTAAAGALCGLVRANPPLADSALDPDWRGAAYIAAVVQPRGCNLKDEGRADVWTMMRAVWETVPDFAEARRGLFALPFISGPTLTNQLLDVVLDLNNATAKPVAARDDRLALVRAANRDALGLVFQYFRGQWEAIFAKFGPAGAGALLEQVAMPATTAQLAALREFFDGASGAAGARGGVGADLGAAVKDRIIGRVQAEMAWLQHHQVALCDFLTVSPGSAP</sequence>
<evidence type="ECO:0000259" key="14">
    <source>
        <dbReference type="Pfam" id="PF11838"/>
    </source>
</evidence>
<dbReference type="InterPro" id="IPR050344">
    <property type="entry name" value="Peptidase_M1_aminopeptidases"/>
</dbReference>
<evidence type="ECO:0000256" key="3">
    <source>
        <dbReference type="ARBA" id="ARBA00010136"/>
    </source>
</evidence>
<dbReference type="InterPro" id="IPR045357">
    <property type="entry name" value="Aminopeptidase_N-like_N"/>
</dbReference>
<dbReference type="Gene3D" id="1.25.50.20">
    <property type="match status" value="1"/>
</dbReference>
<organism evidence="16 17">
    <name type="scientific">Elliptochloris bilobata</name>
    <dbReference type="NCBI Taxonomy" id="381761"/>
    <lineage>
        <taxon>Eukaryota</taxon>
        <taxon>Viridiplantae</taxon>
        <taxon>Chlorophyta</taxon>
        <taxon>core chlorophytes</taxon>
        <taxon>Trebouxiophyceae</taxon>
        <taxon>Trebouxiophyceae incertae sedis</taxon>
        <taxon>Elliptochloris clade</taxon>
        <taxon>Elliptochloris</taxon>
    </lineage>
</organism>
<evidence type="ECO:0000256" key="12">
    <source>
        <dbReference type="SAM" id="Phobius"/>
    </source>
</evidence>
<dbReference type="SUPFAM" id="SSF55486">
    <property type="entry name" value="Metalloproteases ('zincins'), catalytic domain"/>
    <property type="match status" value="1"/>
</dbReference>
<keyword evidence="12" id="KW-0472">Membrane</keyword>
<dbReference type="PANTHER" id="PTHR11533">
    <property type="entry name" value="PROTEASE M1 ZINC METALLOPROTEASE"/>
    <property type="match status" value="1"/>
</dbReference>
<evidence type="ECO:0000256" key="10">
    <source>
        <dbReference type="ARBA" id="ARBA00029840"/>
    </source>
</evidence>
<keyword evidence="5" id="KW-0479">Metal-binding</keyword>
<dbReference type="GO" id="GO:0008270">
    <property type="term" value="F:zinc ion binding"/>
    <property type="evidence" value="ECO:0007669"/>
    <property type="project" value="InterPro"/>
</dbReference>
<comment type="caution">
    <text evidence="16">The sequence shown here is derived from an EMBL/GenBank/DDBJ whole genome shotgun (WGS) entry which is preliminary data.</text>
</comment>